<protein>
    <submittedName>
        <fullName evidence="3">Uncharacterized protein</fullName>
    </submittedName>
</protein>
<feature type="transmembrane region" description="Helical" evidence="2">
    <location>
        <begin position="285"/>
        <end position="305"/>
    </location>
</feature>
<keyword evidence="4" id="KW-1185">Reference proteome</keyword>
<keyword evidence="2" id="KW-1133">Transmembrane helix</keyword>
<evidence type="ECO:0000256" key="1">
    <source>
        <dbReference type="SAM" id="MobiDB-lite"/>
    </source>
</evidence>
<evidence type="ECO:0000313" key="3">
    <source>
        <dbReference type="EMBL" id="KAF6025165.1"/>
    </source>
</evidence>
<evidence type="ECO:0000313" key="4">
    <source>
        <dbReference type="Proteomes" id="UP000593567"/>
    </source>
</evidence>
<sequence>MSSKITSDRDSVTQTSSSDESSVISSVTKHTKSSKRLSSAGKTSVDHHSGSIVKRDTTTKNAADKESVGKGGITRRDSEVFNATELRLNALAGVVTGKQAADYEVGEVVFVNHEGVPWPARIEEPSYISEVVTRFEFAVFLYGLHIRKRVRLKDMFLYEQNLQAFGGKSSNRILNIALYEHMKAPIRYLMKSRSHTALERYLEGPALELEVTEGDELQSTGDSLDYNPFQSGTLVSYDTALGYFTIISSFLFMAYLTWWILIMPFLEPSYFSLLKDYFPNPSHSLIYPITGGTILACSIICYVYTQLGKRC</sequence>
<reference evidence="3" key="1">
    <citation type="submission" date="2020-06" db="EMBL/GenBank/DDBJ databases">
        <title>Draft genome of Bugula neritina, a colonial animal packing powerful symbionts and potential medicines.</title>
        <authorList>
            <person name="Rayko M."/>
        </authorList>
    </citation>
    <scope>NUCLEOTIDE SEQUENCE [LARGE SCALE GENOMIC DNA]</scope>
    <source>
        <strain evidence="3">Kwan_BN1</strain>
    </source>
</reference>
<accession>A0A7J7JGE7</accession>
<gene>
    <name evidence="3" type="ORF">EB796_016542</name>
</gene>
<name>A0A7J7JGE7_BUGNE</name>
<feature type="region of interest" description="Disordered" evidence="1">
    <location>
        <begin position="1"/>
        <end position="71"/>
    </location>
</feature>
<dbReference type="Proteomes" id="UP000593567">
    <property type="component" value="Unassembled WGS sequence"/>
</dbReference>
<organism evidence="3 4">
    <name type="scientific">Bugula neritina</name>
    <name type="common">Brown bryozoan</name>
    <name type="synonym">Sertularia neritina</name>
    <dbReference type="NCBI Taxonomy" id="10212"/>
    <lineage>
        <taxon>Eukaryota</taxon>
        <taxon>Metazoa</taxon>
        <taxon>Spiralia</taxon>
        <taxon>Lophotrochozoa</taxon>
        <taxon>Bryozoa</taxon>
        <taxon>Gymnolaemata</taxon>
        <taxon>Cheilostomatida</taxon>
        <taxon>Flustrina</taxon>
        <taxon>Buguloidea</taxon>
        <taxon>Bugulidae</taxon>
        <taxon>Bugula</taxon>
    </lineage>
</organism>
<dbReference type="EMBL" id="VXIV02002489">
    <property type="protein sequence ID" value="KAF6025165.1"/>
    <property type="molecule type" value="Genomic_DNA"/>
</dbReference>
<feature type="compositionally biased region" description="Basic and acidic residues" evidence="1">
    <location>
        <begin position="1"/>
        <end position="11"/>
    </location>
</feature>
<evidence type="ECO:0000256" key="2">
    <source>
        <dbReference type="SAM" id="Phobius"/>
    </source>
</evidence>
<dbReference type="Gene3D" id="2.30.30.140">
    <property type="match status" value="1"/>
</dbReference>
<feature type="compositionally biased region" description="Low complexity" evidence="1">
    <location>
        <begin position="12"/>
        <end position="28"/>
    </location>
</feature>
<comment type="caution">
    <text evidence="3">The sequence shown here is derived from an EMBL/GenBank/DDBJ whole genome shotgun (WGS) entry which is preliminary data.</text>
</comment>
<proteinExistence type="predicted"/>
<feature type="compositionally biased region" description="Basic and acidic residues" evidence="1">
    <location>
        <begin position="44"/>
        <end position="71"/>
    </location>
</feature>
<keyword evidence="2" id="KW-0472">Membrane</keyword>
<keyword evidence="2" id="KW-0812">Transmembrane</keyword>
<dbReference type="AlphaFoldDB" id="A0A7J7JGE7"/>
<feature type="transmembrane region" description="Helical" evidence="2">
    <location>
        <begin position="240"/>
        <end position="265"/>
    </location>
</feature>
<dbReference type="SUPFAM" id="SSF63748">
    <property type="entry name" value="Tudor/PWWP/MBT"/>
    <property type="match status" value="1"/>
</dbReference>